<proteinExistence type="predicted"/>
<evidence type="ECO:0000256" key="1">
    <source>
        <dbReference type="SAM" id="MobiDB-lite"/>
    </source>
</evidence>
<accession>A0A811PMB9</accession>
<feature type="region of interest" description="Disordered" evidence="1">
    <location>
        <begin position="39"/>
        <end position="90"/>
    </location>
</feature>
<evidence type="ECO:0000313" key="3">
    <source>
        <dbReference type="Proteomes" id="UP000604825"/>
    </source>
</evidence>
<keyword evidence="3" id="KW-1185">Reference proteome</keyword>
<sequence>MAPPAAPWLVLLNPGSCFLGDGSEPPPRRPSLYACARPATSAPCSSTRRDSRRRRCGLPPYDPVFRMDGGPYGGAARPARRRSPTVTQPVSLGWQPQRLSCSRLAQMSIGSGGNASYPSRMAVPMVEQLLPWRAWRPQLWRVSSRGNSAPRRRPSTTVSPSSFPMALTMAWRQAPSVVQACSYLFDLIFV</sequence>
<dbReference type="AlphaFoldDB" id="A0A811PMB9"/>
<evidence type="ECO:0000313" key="2">
    <source>
        <dbReference type="EMBL" id="CAD6243647.1"/>
    </source>
</evidence>
<comment type="caution">
    <text evidence="2">The sequence shown here is derived from an EMBL/GenBank/DDBJ whole genome shotgun (WGS) entry which is preliminary data.</text>
</comment>
<name>A0A811PMB9_9POAL</name>
<gene>
    <name evidence="2" type="ORF">NCGR_LOCUS28681</name>
</gene>
<organism evidence="2 3">
    <name type="scientific">Miscanthus lutarioriparius</name>
    <dbReference type="NCBI Taxonomy" id="422564"/>
    <lineage>
        <taxon>Eukaryota</taxon>
        <taxon>Viridiplantae</taxon>
        <taxon>Streptophyta</taxon>
        <taxon>Embryophyta</taxon>
        <taxon>Tracheophyta</taxon>
        <taxon>Spermatophyta</taxon>
        <taxon>Magnoliopsida</taxon>
        <taxon>Liliopsida</taxon>
        <taxon>Poales</taxon>
        <taxon>Poaceae</taxon>
        <taxon>PACMAD clade</taxon>
        <taxon>Panicoideae</taxon>
        <taxon>Andropogonodae</taxon>
        <taxon>Andropogoneae</taxon>
        <taxon>Saccharinae</taxon>
        <taxon>Miscanthus</taxon>
    </lineage>
</organism>
<protein>
    <submittedName>
        <fullName evidence="2">Uncharacterized protein</fullName>
    </submittedName>
</protein>
<reference evidence="2" key="1">
    <citation type="submission" date="2020-10" db="EMBL/GenBank/DDBJ databases">
        <authorList>
            <person name="Han B."/>
            <person name="Lu T."/>
            <person name="Zhao Q."/>
            <person name="Huang X."/>
            <person name="Zhao Y."/>
        </authorList>
    </citation>
    <scope>NUCLEOTIDE SEQUENCE</scope>
</reference>
<dbReference type="EMBL" id="CAJGYO010000007">
    <property type="protein sequence ID" value="CAD6243647.1"/>
    <property type="molecule type" value="Genomic_DNA"/>
</dbReference>
<dbReference type="Proteomes" id="UP000604825">
    <property type="component" value="Unassembled WGS sequence"/>
</dbReference>